<accession>A0ABN9XAJ6</accession>
<organism evidence="2 3">
    <name type="scientific">Prorocentrum cordatum</name>
    <dbReference type="NCBI Taxonomy" id="2364126"/>
    <lineage>
        <taxon>Eukaryota</taxon>
        <taxon>Sar</taxon>
        <taxon>Alveolata</taxon>
        <taxon>Dinophyceae</taxon>
        <taxon>Prorocentrales</taxon>
        <taxon>Prorocentraceae</taxon>
        <taxon>Prorocentrum</taxon>
    </lineage>
</organism>
<evidence type="ECO:0000313" key="3">
    <source>
        <dbReference type="Proteomes" id="UP001189429"/>
    </source>
</evidence>
<gene>
    <name evidence="2" type="ORF">PCOR1329_LOCUS73943</name>
</gene>
<proteinExistence type="predicted"/>
<sequence>SQQGGPRTPGPALRACGARLCRGCLPGRCLRASQGALGALHRLGEGRVATWLLDLILDANMGLRDKETARYALLLMAAAAVSAANASLLWSTPGGPGRPEAAYLLATLALALGCCTTSLRSGLPPLQEEDSNRAQRK</sequence>
<feature type="transmembrane region" description="Helical" evidence="1">
    <location>
        <begin position="102"/>
        <end position="123"/>
    </location>
</feature>
<keyword evidence="1" id="KW-0812">Transmembrane</keyword>
<feature type="non-terminal residue" evidence="2">
    <location>
        <position position="1"/>
    </location>
</feature>
<dbReference type="EMBL" id="CAUYUJ010019989">
    <property type="protein sequence ID" value="CAK0895081.1"/>
    <property type="molecule type" value="Genomic_DNA"/>
</dbReference>
<evidence type="ECO:0000256" key="1">
    <source>
        <dbReference type="SAM" id="Phobius"/>
    </source>
</evidence>
<feature type="transmembrane region" description="Helical" evidence="1">
    <location>
        <begin position="71"/>
        <end position="90"/>
    </location>
</feature>
<keyword evidence="3" id="KW-1185">Reference proteome</keyword>
<name>A0ABN9XAJ6_9DINO</name>
<comment type="caution">
    <text evidence="2">The sequence shown here is derived from an EMBL/GenBank/DDBJ whole genome shotgun (WGS) entry which is preliminary data.</text>
</comment>
<evidence type="ECO:0000313" key="2">
    <source>
        <dbReference type="EMBL" id="CAK0895081.1"/>
    </source>
</evidence>
<keyword evidence="1" id="KW-0472">Membrane</keyword>
<protein>
    <submittedName>
        <fullName evidence="2">Uncharacterized protein</fullName>
    </submittedName>
</protein>
<keyword evidence="1" id="KW-1133">Transmembrane helix</keyword>
<reference evidence="2" key="1">
    <citation type="submission" date="2023-10" db="EMBL/GenBank/DDBJ databases">
        <authorList>
            <person name="Chen Y."/>
            <person name="Shah S."/>
            <person name="Dougan E. K."/>
            <person name="Thang M."/>
            <person name="Chan C."/>
        </authorList>
    </citation>
    <scope>NUCLEOTIDE SEQUENCE [LARGE SCALE GENOMIC DNA]</scope>
</reference>
<dbReference type="Proteomes" id="UP001189429">
    <property type="component" value="Unassembled WGS sequence"/>
</dbReference>